<feature type="compositionally biased region" description="Basic residues" evidence="1">
    <location>
        <begin position="603"/>
        <end position="621"/>
    </location>
</feature>
<dbReference type="AlphaFoldDB" id="A0A6A5YZW5"/>
<dbReference type="Proteomes" id="UP000799770">
    <property type="component" value="Unassembled WGS sequence"/>
</dbReference>
<keyword evidence="3" id="KW-1185">Reference proteome</keyword>
<dbReference type="EMBL" id="ML977330">
    <property type="protein sequence ID" value="KAF2112680.1"/>
    <property type="molecule type" value="Genomic_DNA"/>
</dbReference>
<feature type="region of interest" description="Disordered" evidence="1">
    <location>
        <begin position="277"/>
        <end position="305"/>
    </location>
</feature>
<protein>
    <submittedName>
        <fullName evidence="2">Uncharacterized protein</fullName>
    </submittedName>
</protein>
<feature type="compositionally biased region" description="Gly residues" evidence="1">
    <location>
        <begin position="557"/>
        <end position="567"/>
    </location>
</feature>
<feature type="compositionally biased region" description="Basic and acidic residues" evidence="1">
    <location>
        <begin position="34"/>
        <end position="49"/>
    </location>
</feature>
<organism evidence="2 3">
    <name type="scientific">Lophiotrema nucula</name>
    <dbReference type="NCBI Taxonomy" id="690887"/>
    <lineage>
        <taxon>Eukaryota</taxon>
        <taxon>Fungi</taxon>
        <taxon>Dikarya</taxon>
        <taxon>Ascomycota</taxon>
        <taxon>Pezizomycotina</taxon>
        <taxon>Dothideomycetes</taxon>
        <taxon>Pleosporomycetidae</taxon>
        <taxon>Pleosporales</taxon>
        <taxon>Lophiotremataceae</taxon>
        <taxon>Lophiotrema</taxon>
    </lineage>
</organism>
<sequence length="630" mass="68169">MGNAYSRNAPPLVEVSGPRSKILIPAGSSFSFHPPHDRDRDRGRHRYAEPSRYYPRRAHRGRSPPFTDITGDTEDLDIGVGRRRGFDDAPFEQDLGEMRGMRPRRRGMGMGPMRGMGAADEYYDEDMGMGGGFAGMPAMGGQYAYPGVGVGGGLGMAGGVGMAPMPGVAPMRQPGIAAGLGGVGMGLGGNGLGGVAANPYAAFPPGYGATGAPLQQGMPMPMQQGMPMQQPQPQPFNIGLQPQFGSQTHLPPRRVRTAPPAHGNDEEIVIDGAHHAEQPRRGQVPRRGVSFDSATNRHRNPANDFPREWVEGDPFLDACICPVECECRTGRRARFRKKLDDGRMESGTIRYEPGYRDGRPCRNGCTSHGVIDRKCKDRTDGGAKEACEATMRESRKGIRSLRKDMDKLGAMFQEMMMGNPEMTEMPPGLRGGRMSGMMPHGANIPGMALGMNARRDRRPLPGMGMHDFQREEDMEGFGAPPGMGMAGFGDPDFMNYQMSRPPPDFMDEGGGRRRGSGRRRGGGGFGRPPPPHSRPPGGGRRRHPTFEPEEDDFYMSGGRGGPPGGEFSGMDDDDAWTDAVDDDFGEDMGRGGRRGSPPGGGRRGGRRGMGRHMTSRGNRRQAHVEDDEEG</sequence>
<name>A0A6A5YZW5_9PLEO</name>
<proteinExistence type="predicted"/>
<feature type="compositionally biased region" description="Acidic residues" evidence="1">
    <location>
        <begin position="569"/>
        <end position="586"/>
    </location>
</feature>
<reference evidence="2" key="1">
    <citation type="journal article" date="2020" name="Stud. Mycol.">
        <title>101 Dothideomycetes genomes: a test case for predicting lifestyles and emergence of pathogens.</title>
        <authorList>
            <person name="Haridas S."/>
            <person name="Albert R."/>
            <person name="Binder M."/>
            <person name="Bloem J."/>
            <person name="Labutti K."/>
            <person name="Salamov A."/>
            <person name="Andreopoulos B."/>
            <person name="Baker S."/>
            <person name="Barry K."/>
            <person name="Bills G."/>
            <person name="Bluhm B."/>
            <person name="Cannon C."/>
            <person name="Castanera R."/>
            <person name="Culley D."/>
            <person name="Daum C."/>
            <person name="Ezra D."/>
            <person name="Gonzalez J."/>
            <person name="Henrissat B."/>
            <person name="Kuo A."/>
            <person name="Liang C."/>
            <person name="Lipzen A."/>
            <person name="Lutzoni F."/>
            <person name="Magnuson J."/>
            <person name="Mondo S."/>
            <person name="Nolan M."/>
            <person name="Ohm R."/>
            <person name="Pangilinan J."/>
            <person name="Park H.-J."/>
            <person name="Ramirez L."/>
            <person name="Alfaro M."/>
            <person name="Sun H."/>
            <person name="Tritt A."/>
            <person name="Yoshinaga Y."/>
            <person name="Zwiers L.-H."/>
            <person name="Turgeon B."/>
            <person name="Goodwin S."/>
            <person name="Spatafora J."/>
            <person name="Crous P."/>
            <person name="Grigoriev I."/>
        </authorList>
    </citation>
    <scope>NUCLEOTIDE SEQUENCE</scope>
    <source>
        <strain evidence="2">CBS 627.86</strain>
    </source>
</reference>
<evidence type="ECO:0000313" key="2">
    <source>
        <dbReference type="EMBL" id="KAF2112680.1"/>
    </source>
</evidence>
<gene>
    <name evidence="2" type="ORF">BDV96DRAFT_602065</name>
</gene>
<evidence type="ECO:0000313" key="3">
    <source>
        <dbReference type="Proteomes" id="UP000799770"/>
    </source>
</evidence>
<feature type="region of interest" description="Disordered" evidence="1">
    <location>
        <begin position="498"/>
        <end position="630"/>
    </location>
</feature>
<accession>A0A6A5YZW5</accession>
<dbReference type="OrthoDB" id="3801350at2759"/>
<evidence type="ECO:0000256" key="1">
    <source>
        <dbReference type="SAM" id="MobiDB-lite"/>
    </source>
</evidence>
<feature type="region of interest" description="Disordered" evidence="1">
    <location>
        <begin position="24"/>
        <end position="90"/>
    </location>
</feature>
<feature type="compositionally biased region" description="Basic residues" evidence="1">
    <location>
        <begin position="512"/>
        <end position="521"/>
    </location>
</feature>